<name>A0A0C2YG90_HEBCY</name>
<feature type="region of interest" description="Disordered" evidence="4">
    <location>
        <begin position="556"/>
        <end position="596"/>
    </location>
</feature>
<keyword evidence="7" id="KW-1185">Reference proteome</keyword>
<accession>A0A0C2YG90</accession>
<protein>
    <recommendedName>
        <fullName evidence="5">MYND-type domain-containing protein</fullName>
    </recommendedName>
</protein>
<dbReference type="AlphaFoldDB" id="A0A0C2YG90"/>
<proteinExistence type="predicted"/>
<reference evidence="7" key="2">
    <citation type="submission" date="2015-01" db="EMBL/GenBank/DDBJ databases">
        <title>Evolutionary Origins and Diversification of the Mycorrhizal Mutualists.</title>
        <authorList>
            <consortium name="DOE Joint Genome Institute"/>
            <consortium name="Mycorrhizal Genomics Consortium"/>
            <person name="Kohler A."/>
            <person name="Kuo A."/>
            <person name="Nagy L.G."/>
            <person name="Floudas D."/>
            <person name="Copeland A."/>
            <person name="Barry K.W."/>
            <person name="Cichocki N."/>
            <person name="Veneault-Fourrey C."/>
            <person name="LaButti K."/>
            <person name="Lindquist E.A."/>
            <person name="Lipzen A."/>
            <person name="Lundell T."/>
            <person name="Morin E."/>
            <person name="Murat C."/>
            <person name="Riley R."/>
            <person name="Ohm R."/>
            <person name="Sun H."/>
            <person name="Tunlid A."/>
            <person name="Henrissat B."/>
            <person name="Grigoriev I.V."/>
            <person name="Hibbett D.S."/>
            <person name="Martin F."/>
        </authorList>
    </citation>
    <scope>NUCLEOTIDE SEQUENCE [LARGE SCALE GENOMIC DNA]</scope>
    <source>
        <strain evidence="7">h7</strain>
    </source>
</reference>
<gene>
    <name evidence="6" type="ORF">M413DRAFT_437915</name>
</gene>
<feature type="domain" description="MYND-type" evidence="5">
    <location>
        <begin position="506"/>
        <end position="543"/>
    </location>
</feature>
<evidence type="ECO:0000256" key="1">
    <source>
        <dbReference type="ARBA" id="ARBA00022723"/>
    </source>
</evidence>
<evidence type="ECO:0000256" key="2">
    <source>
        <dbReference type="ARBA" id="ARBA00022771"/>
    </source>
</evidence>
<dbReference type="EMBL" id="KN831768">
    <property type="protein sequence ID" value="KIM48738.1"/>
    <property type="molecule type" value="Genomic_DNA"/>
</dbReference>
<dbReference type="OrthoDB" id="432970at2759"/>
<dbReference type="SUPFAM" id="SSF144232">
    <property type="entry name" value="HIT/MYND zinc finger-like"/>
    <property type="match status" value="1"/>
</dbReference>
<keyword evidence="3" id="KW-0862">Zinc</keyword>
<evidence type="ECO:0000256" key="3">
    <source>
        <dbReference type="ARBA" id="ARBA00022833"/>
    </source>
</evidence>
<dbReference type="HOGENOM" id="CLU_456325_0_0_1"/>
<evidence type="ECO:0000313" key="6">
    <source>
        <dbReference type="EMBL" id="KIM48738.1"/>
    </source>
</evidence>
<keyword evidence="1" id="KW-0479">Metal-binding</keyword>
<dbReference type="Proteomes" id="UP000053424">
    <property type="component" value="Unassembled WGS sequence"/>
</dbReference>
<evidence type="ECO:0000313" key="7">
    <source>
        <dbReference type="Proteomes" id="UP000053424"/>
    </source>
</evidence>
<dbReference type="InterPro" id="IPR002893">
    <property type="entry name" value="Znf_MYND"/>
</dbReference>
<evidence type="ECO:0000256" key="4">
    <source>
        <dbReference type="SAM" id="MobiDB-lite"/>
    </source>
</evidence>
<dbReference type="GO" id="GO:0008270">
    <property type="term" value="F:zinc ion binding"/>
    <property type="evidence" value="ECO:0007669"/>
    <property type="project" value="UniProtKB-KW"/>
</dbReference>
<reference evidence="6 7" key="1">
    <citation type="submission" date="2014-04" db="EMBL/GenBank/DDBJ databases">
        <authorList>
            <consortium name="DOE Joint Genome Institute"/>
            <person name="Kuo A."/>
            <person name="Gay G."/>
            <person name="Dore J."/>
            <person name="Kohler A."/>
            <person name="Nagy L.G."/>
            <person name="Floudas D."/>
            <person name="Copeland A."/>
            <person name="Barry K.W."/>
            <person name="Cichocki N."/>
            <person name="Veneault-Fourrey C."/>
            <person name="LaButti K."/>
            <person name="Lindquist E.A."/>
            <person name="Lipzen A."/>
            <person name="Lundell T."/>
            <person name="Morin E."/>
            <person name="Murat C."/>
            <person name="Sun H."/>
            <person name="Tunlid A."/>
            <person name="Henrissat B."/>
            <person name="Grigoriev I.V."/>
            <person name="Hibbett D.S."/>
            <person name="Martin F."/>
            <person name="Nordberg H.P."/>
            <person name="Cantor M.N."/>
            <person name="Hua S.X."/>
        </authorList>
    </citation>
    <scope>NUCLEOTIDE SEQUENCE [LARGE SCALE GENOMIC DNA]</scope>
    <source>
        <strain evidence="7">h7</strain>
    </source>
</reference>
<evidence type="ECO:0000259" key="5">
    <source>
        <dbReference type="PROSITE" id="PS01360"/>
    </source>
</evidence>
<organism evidence="6 7">
    <name type="scientific">Hebeloma cylindrosporum</name>
    <dbReference type="NCBI Taxonomy" id="76867"/>
    <lineage>
        <taxon>Eukaryota</taxon>
        <taxon>Fungi</taxon>
        <taxon>Dikarya</taxon>
        <taxon>Basidiomycota</taxon>
        <taxon>Agaricomycotina</taxon>
        <taxon>Agaricomycetes</taxon>
        <taxon>Agaricomycetidae</taxon>
        <taxon>Agaricales</taxon>
        <taxon>Agaricineae</taxon>
        <taxon>Hymenogastraceae</taxon>
        <taxon>Hebeloma</taxon>
    </lineage>
</organism>
<sequence length="596" mass="66200">MAAYAQIITHTPEQTLQWRQIAISNPGRVARTIVLQPGQTTREGDNQGDIYPALEVVKEIALNLKNQPGERNKIWVNLVNAGIAEALCKNVCEMVVFFQTLPNMPQDLLKKVTEEMPSPYFAPLNILCLASVNFQYPPSKTDKRTIAALRKNWSEMMDRIWNEPESTLRPEDSHTMERMVVAQMLLRIIITDPTFISVLYQPSDLTIQIIARHWKWAQGPVDTTLTASTLYLMLEPNHPRQIAYMRSSGLESATSKIISKILVGVSPTGQSSKQQQARTLIATFAEHLVRLTGRDAANEVNFLMGITTTDNSEPDPEIMKVLPKATPLWNAMFRLLKKSAKPGPATDQGSRQDPETEKMHRLRVISNIVGASANTLHHFSLKNPEECEPLVRIWGNENFLGALEETIEILVKMPGMTMQLSRLAGIIESTISEGTPSLLRLFRTQFPRWRILGVLIRHDIERQQITGPPPAPIPGVVPASDSHIWDHGVWQCFGSLQLKCMDKTACGKRGCEKPGTIACMCEATKYCSEACKTKDAKDHRLACGFLGLLDNVGITGEESAKPTKSPPSQPTKVKKTSRTAGPDSASLASLTLEDLD</sequence>
<keyword evidence="2" id="KW-0863">Zinc-finger</keyword>
<dbReference type="PROSITE" id="PS01360">
    <property type="entry name" value="ZF_MYND_1"/>
    <property type="match status" value="1"/>
</dbReference>